<comment type="subcellular location">
    <subcellularLocation>
        <location evidence="1">Cell membrane</location>
        <topology evidence="1">Multi-pass membrane protein</topology>
    </subcellularLocation>
</comment>
<dbReference type="OrthoDB" id="9813426at2"/>
<feature type="domain" description="VTT" evidence="8">
    <location>
        <begin position="30"/>
        <end position="159"/>
    </location>
</feature>
<evidence type="ECO:0000256" key="3">
    <source>
        <dbReference type="ARBA" id="ARBA00022475"/>
    </source>
</evidence>
<dbReference type="Pfam" id="PF09335">
    <property type="entry name" value="VTT_dom"/>
    <property type="match status" value="1"/>
</dbReference>
<evidence type="ECO:0000256" key="4">
    <source>
        <dbReference type="ARBA" id="ARBA00022692"/>
    </source>
</evidence>
<feature type="transmembrane region" description="Helical" evidence="7">
    <location>
        <begin position="50"/>
        <end position="71"/>
    </location>
</feature>
<keyword evidence="5 7" id="KW-1133">Transmembrane helix</keyword>
<keyword evidence="3" id="KW-1003">Cell membrane</keyword>
<dbReference type="InterPro" id="IPR032816">
    <property type="entry name" value="VTT_dom"/>
</dbReference>
<evidence type="ECO:0000256" key="7">
    <source>
        <dbReference type="SAM" id="Phobius"/>
    </source>
</evidence>
<feature type="transmembrane region" description="Helical" evidence="7">
    <location>
        <begin position="138"/>
        <end position="163"/>
    </location>
</feature>
<feature type="transmembrane region" description="Helical" evidence="7">
    <location>
        <begin position="12"/>
        <end position="30"/>
    </location>
</feature>
<proteinExistence type="inferred from homology"/>
<evidence type="ECO:0000313" key="10">
    <source>
        <dbReference type="Proteomes" id="UP000198860"/>
    </source>
</evidence>
<evidence type="ECO:0000256" key="6">
    <source>
        <dbReference type="ARBA" id="ARBA00023136"/>
    </source>
</evidence>
<dbReference type="GO" id="GO:0005886">
    <property type="term" value="C:plasma membrane"/>
    <property type="evidence" value="ECO:0007669"/>
    <property type="project" value="UniProtKB-SubCell"/>
</dbReference>
<keyword evidence="6 7" id="KW-0472">Membrane</keyword>
<dbReference type="AlphaFoldDB" id="A0A1H0SKH4"/>
<reference evidence="10" key="1">
    <citation type="submission" date="2016-10" db="EMBL/GenBank/DDBJ databases">
        <authorList>
            <person name="Varghese N."/>
            <person name="Submissions S."/>
        </authorList>
    </citation>
    <scope>NUCLEOTIDE SEQUENCE [LARGE SCALE GENOMIC DNA]</scope>
    <source>
        <strain evidence="10">CGMCC 1.3703</strain>
    </source>
</reference>
<protein>
    <submittedName>
        <fullName evidence="9">Alkaline phosphatase</fullName>
    </submittedName>
</protein>
<gene>
    <name evidence="9" type="ORF">SAMN05421677_11872</name>
</gene>
<dbReference type="PANTHER" id="PTHR42709:SF6">
    <property type="entry name" value="UNDECAPRENYL PHOSPHATE TRANSPORTER A"/>
    <property type="match status" value="1"/>
</dbReference>
<accession>A0A1H0SKH4</accession>
<name>A0A1H0SKH4_HALAD</name>
<keyword evidence="10" id="KW-1185">Reference proteome</keyword>
<feature type="transmembrane region" description="Helical" evidence="7">
    <location>
        <begin position="108"/>
        <end position="126"/>
    </location>
</feature>
<dbReference type="RefSeq" id="WP_089653987.1">
    <property type="nucleotide sequence ID" value="NZ_FNIZ01000018.1"/>
</dbReference>
<dbReference type="Proteomes" id="UP000198860">
    <property type="component" value="Unassembled WGS sequence"/>
</dbReference>
<evidence type="ECO:0000256" key="2">
    <source>
        <dbReference type="ARBA" id="ARBA00010792"/>
    </source>
</evidence>
<evidence type="ECO:0000313" key="9">
    <source>
        <dbReference type="EMBL" id="SDP42217.1"/>
    </source>
</evidence>
<evidence type="ECO:0000259" key="8">
    <source>
        <dbReference type="Pfam" id="PF09335"/>
    </source>
</evidence>
<sequence length="205" mass="23965">MEEWIIWMMEQFGYLGVYALMAIENIFPPIPSEVVLPLSGFMTVRTDLTITWVIIYATSGSLTGSLLLYGIGMSISRDKLEEWVERHGKYLRLTKADVNRAFHWFETYGYWAIFLCRMLPLVRSFISLPAGMARFSIVPFLFLTFSGSLIWNTALIYTGVILGDSWRDILHYMKVYSIWTYVLIIAVTFLTIWWMRKGKGVRLWR</sequence>
<feature type="transmembrane region" description="Helical" evidence="7">
    <location>
        <begin position="175"/>
        <end position="195"/>
    </location>
</feature>
<dbReference type="InterPro" id="IPR051311">
    <property type="entry name" value="DedA_domain"/>
</dbReference>
<dbReference type="EMBL" id="FNIZ01000018">
    <property type="protein sequence ID" value="SDP42217.1"/>
    <property type="molecule type" value="Genomic_DNA"/>
</dbReference>
<evidence type="ECO:0000256" key="1">
    <source>
        <dbReference type="ARBA" id="ARBA00004651"/>
    </source>
</evidence>
<dbReference type="STRING" id="240303.SAMN05421677_11872"/>
<evidence type="ECO:0000256" key="5">
    <source>
        <dbReference type="ARBA" id="ARBA00022989"/>
    </source>
</evidence>
<keyword evidence="4 7" id="KW-0812">Transmembrane</keyword>
<organism evidence="9 10">
    <name type="scientific">Halobacillus aidingensis</name>
    <dbReference type="NCBI Taxonomy" id="240303"/>
    <lineage>
        <taxon>Bacteria</taxon>
        <taxon>Bacillati</taxon>
        <taxon>Bacillota</taxon>
        <taxon>Bacilli</taxon>
        <taxon>Bacillales</taxon>
        <taxon>Bacillaceae</taxon>
        <taxon>Halobacillus</taxon>
    </lineage>
</organism>
<comment type="similarity">
    <text evidence="2">Belongs to the DedA family.</text>
</comment>
<dbReference type="PANTHER" id="PTHR42709">
    <property type="entry name" value="ALKALINE PHOSPHATASE LIKE PROTEIN"/>
    <property type="match status" value="1"/>
</dbReference>